<evidence type="ECO:0000256" key="1">
    <source>
        <dbReference type="SAM" id="MobiDB-lite"/>
    </source>
</evidence>
<feature type="compositionally biased region" description="Basic and acidic residues" evidence="1">
    <location>
        <begin position="46"/>
        <end position="58"/>
    </location>
</feature>
<dbReference type="Proteomes" id="UP000887574">
    <property type="component" value="Unplaced"/>
</dbReference>
<dbReference type="WBParaSite" id="jg13264">
    <property type="protein sequence ID" value="jg13264"/>
    <property type="gene ID" value="jg13264"/>
</dbReference>
<evidence type="ECO:0000313" key="2">
    <source>
        <dbReference type="Proteomes" id="UP000887574"/>
    </source>
</evidence>
<name>A0A915CW20_9BILA</name>
<dbReference type="AlphaFoldDB" id="A0A915CW20"/>
<accession>A0A915CW20</accession>
<reference evidence="3" key="1">
    <citation type="submission" date="2022-11" db="UniProtKB">
        <authorList>
            <consortium name="WormBaseParasite"/>
        </authorList>
    </citation>
    <scope>IDENTIFICATION</scope>
</reference>
<organism evidence="2 3">
    <name type="scientific">Ditylenchus dipsaci</name>
    <dbReference type="NCBI Taxonomy" id="166011"/>
    <lineage>
        <taxon>Eukaryota</taxon>
        <taxon>Metazoa</taxon>
        <taxon>Ecdysozoa</taxon>
        <taxon>Nematoda</taxon>
        <taxon>Chromadorea</taxon>
        <taxon>Rhabditida</taxon>
        <taxon>Tylenchina</taxon>
        <taxon>Tylenchomorpha</taxon>
        <taxon>Sphaerularioidea</taxon>
        <taxon>Anguinidae</taxon>
        <taxon>Anguininae</taxon>
        <taxon>Ditylenchus</taxon>
    </lineage>
</organism>
<proteinExistence type="predicted"/>
<sequence>MTPSTSSGRHSQQQLFSATPAWYQEIFSRELFNPKSVTAAIQWPGEQERRGHSAKEGRQGSAGDYEDQELSSSPALEEVSEELQASSCQALLRLTSQILRSQKTLRRSTSLRMRIFELGGKPVEFHQSFYC</sequence>
<protein>
    <submittedName>
        <fullName evidence="3">Uncharacterized protein</fullName>
    </submittedName>
</protein>
<feature type="region of interest" description="Disordered" evidence="1">
    <location>
        <begin position="42"/>
        <end position="81"/>
    </location>
</feature>
<evidence type="ECO:0000313" key="3">
    <source>
        <dbReference type="WBParaSite" id="jg13264"/>
    </source>
</evidence>
<keyword evidence="2" id="KW-1185">Reference proteome</keyword>